<dbReference type="Gene3D" id="3.40.50.300">
    <property type="entry name" value="P-loop containing nucleotide triphosphate hydrolases"/>
    <property type="match status" value="1"/>
</dbReference>
<dbReference type="NCBIfam" id="NF005926">
    <property type="entry name" value="PRK07940.1"/>
    <property type="match status" value="1"/>
</dbReference>
<organism evidence="2 3">
    <name type="scientific">Enteractinococcus fodinae</name>
    <dbReference type="NCBI Taxonomy" id="684663"/>
    <lineage>
        <taxon>Bacteria</taxon>
        <taxon>Bacillati</taxon>
        <taxon>Actinomycetota</taxon>
        <taxon>Actinomycetes</taxon>
        <taxon>Micrococcales</taxon>
        <taxon>Micrococcaceae</taxon>
    </lineage>
</organism>
<feature type="domain" description="AAA+ ATPase" evidence="1">
    <location>
        <begin position="28"/>
        <end position="229"/>
    </location>
</feature>
<proteinExistence type="predicted"/>
<dbReference type="InterPro" id="IPR003593">
    <property type="entry name" value="AAA+_ATPase"/>
</dbReference>
<keyword evidence="2" id="KW-0808">Transferase</keyword>
<dbReference type="PANTHER" id="PTHR11669:SF8">
    <property type="entry name" value="DNA POLYMERASE III SUBUNIT DELTA"/>
    <property type="match status" value="1"/>
</dbReference>
<evidence type="ECO:0000313" key="2">
    <source>
        <dbReference type="EMBL" id="MDR7347721.1"/>
    </source>
</evidence>
<accession>A0ABU2B2A3</accession>
<dbReference type="InterPro" id="IPR050238">
    <property type="entry name" value="DNA_Rep/Repair_Clamp_Loader"/>
</dbReference>
<dbReference type="Pfam" id="PF13177">
    <property type="entry name" value="DNA_pol3_delta2"/>
    <property type="match status" value="1"/>
</dbReference>
<dbReference type="SUPFAM" id="SSF52540">
    <property type="entry name" value="P-loop containing nucleoside triphosphate hydrolases"/>
    <property type="match status" value="1"/>
</dbReference>
<dbReference type="RefSeq" id="WP_310174261.1">
    <property type="nucleotide sequence ID" value="NZ_BAABHE010000002.1"/>
</dbReference>
<reference evidence="2 3" key="1">
    <citation type="submission" date="2023-07" db="EMBL/GenBank/DDBJ databases">
        <title>Sequencing the genomes of 1000 actinobacteria strains.</title>
        <authorList>
            <person name="Klenk H.-P."/>
        </authorList>
    </citation>
    <scope>NUCLEOTIDE SEQUENCE [LARGE SCALE GENOMIC DNA]</scope>
    <source>
        <strain evidence="2 3">DSM 22966</strain>
    </source>
</reference>
<dbReference type="GO" id="GO:0003887">
    <property type="term" value="F:DNA-directed DNA polymerase activity"/>
    <property type="evidence" value="ECO:0007669"/>
    <property type="project" value="UniProtKB-EC"/>
</dbReference>
<keyword evidence="2" id="KW-0548">Nucleotidyltransferase</keyword>
<name>A0ABU2B2A3_9MICC</name>
<keyword evidence="3" id="KW-1185">Reference proteome</keyword>
<comment type="caution">
    <text evidence="2">The sequence shown here is derived from an EMBL/GenBank/DDBJ whole genome shotgun (WGS) entry which is preliminary data.</text>
</comment>
<sequence>MANPVWQSLAGQQAVIDQLTGTQTITAPTHAWLFTGPPGSGRSLAARAFAQTLQCEQSDPTARGCGACQACATIGAGTHADVNIVTTEKVTYAIEDVRELVANAHDRPSTARWRIIIIEDADRMTERATNVLLKAIEEPPERTIWMLSAPSPADVLVTIRSRTRHVQLVIPAVADVAQLLTDRDGIEPQLAQTCARASQSHVGVARWLARSSEARERRDMIVHLPLSIRSASAAMEAANDLHKLVQDEAEASAADRNAAERAGLLRSLGLTEDEPIPPKLRGHVRRMEDNQTARNRRAIHDALDRAMIDLSGIFRDLLLLHVTAETELINEHMRTKLTEYAATISAEHCLNALEAITLARKRLAGNVPPLLALEAMLLAFIPRTRRHAPL</sequence>
<dbReference type="PANTHER" id="PTHR11669">
    <property type="entry name" value="REPLICATION FACTOR C / DNA POLYMERASE III GAMMA-TAU SUBUNIT"/>
    <property type="match status" value="1"/>
</dbReference>
<protein>
    <submittedName>
        <fullName evidence="2">DNA polymerase-3 subunit delta</fullName>
        <ecNumber evidence="2">2.7.7.7</ecNumber>
    </submittedName>
</protein>
<evidence type="ECO:0000259" key="1">
    <source>
        <dbReference type="SMART" id="SM00382"/>
    </source>
</evidence>
<dbReference type="EMBL" id="JAVDYJ010000001">
    <property type="protein sequence ID" value="MDR7347721.1"/>
    <property type="molecule type" value="Genomic_DNA"/>
</dbReference>
<dbReference type="EC" id="2.7.7.7" evidence="2"/>
<dbReference type="InterPro" id="IPR027417">
    <property type="entry name" value="P-loop_NTPase"/>
</dbReference>
<dbReference type="SMART" id="SM00382">
    <property type="entry name" value="AAA"/>
    <property type="match status" value="1"/>
</dbReference>
<dbReference type="Proteomes" id="UP001183794">
    <property type="component" value="Unassembled WGS sequence"/>
</dbReference>
<gene>
    <name evidence="2" type="ORF">J2S62_001978</name>
</gene>
<evidence type="ECO:0000313" key="3">
    <source>
        <dbReference type="Proteomes" id="UP001183794"/>
    </source>
</evidence>